<dbReference type="EMBL" id="MCFH01000039">
    <property type="protein sequence ID" value="ORX45625.1"/>
    <property type="molecule type" value="Genomic_DNA"/>
</dbReference>
<organism evidence="2 3">
    <name type="scientific">Piromyces finnis</name>
    <dbReference type="NCBI Taxonomy" id="1754191"/>
    <lineage>
        <taxon>Eukaryota</taxon>
        <taxon>Fungi</taxon>
        <taxon>Fungi incertae sedis</taxon>
        <taxon>Chytridiomycota</taxon>
        <taxon>Chytridiomycota incertae sedis</taxon>
        <taxon>Neocallimastigomycetes</taxon>
        <taxon>Neocallimastigales</taxon>
        <taxon>Neocallimastigaceae</taxon>
        <taxon>Piromyces</taxon>
    </lineage>
</organism>
<reference evidence="2 3" key="1">
    <citation type="submission" date="2016-08" db="EMBL/GenBank/DDBJ databases">
        <title>Genomes of anaerobic fungi encode conserved fungal cellulosomes for biomass hydrolysis.</title>
        <authorList>
            <consortium name="DOE Joint Genome Institute"/>
            <person name="Haitjema C.H."/>
            <person name="Gilmore S.P."/>
            <person name="Henske J.K."/>
            <person name="Solomon K.V."/>
            <person name="De Groot R."/>
            <person name="Kuo A."/>
            <person name="Mondo S.J."/>
            <person name="Salamov A.A."/>
            <person name="Labutti K."/>
            <person name="Zhao Z."/>
            <person name="Chiniquy J."/>
            <person name="Barry K."/>
            <person name="Brewer H.M."/>
            <person name="Purvine S.O."/>
            <person name="Wright A.T."/>
            <person name="Boxma B."/>
            <person name="Van Alen T."/>
            <person name="Hackstein J.H."/>
            <person name="Baker S.E."/>
            <person name="Grigoriev I.V."/>
            <person name="O'Malley M.A."/>
        </authorList>
    </citation>
    <scope>NUCLEOTIDE SEQUENCE [LARGE SCALE GENOMIC DNA]</scope>
    <source>
        <strain evidence="3">finn</strain>
    </source>
</reference>
<evidence type="ECO:0000313" key="2">
    <source>
        <dbReference type="EMBL" id="ORX45625.1"/>
    </source>
</evidence>
<gene>
    <name evidence="2" type="ORF">BCR36DRAFT_414487</name>
</gene>
<dbReference type="STRING" id="1754191.A0A1Y1V2F5"/>
<dbReference type="InterPro" id="IPR017946">
    <property type="entry name" value="PLC-like_Pdiesterase_TIM-brl"/>
</dbReference>
<reference evidence="2 3" key="2">
    <citation type="submission" date="2016-08" db="EMBL/GenBank/DDBJ databases">
        <title>Pervasive Adenine N6-methylation of Active Genes in Fungi.</title>
        <authorList>
            <consortium name="DOE Joint Genome Institute"/>
            <person name="Mondo S.J."/>
            <person name="Dannebaum R.O."/>
            <person name="Kuo R.C."/>
            <person name="Labutti K."/>
            <person name="Haridas S."/>
            <person name="Kuo A."/>
            <person name="Salamov A."/>
            <person name="Ahrendt S.R."/>
            <person name="Lipzen A."/>
            <person name="Sullivan W."/>
            <person name="Andreopoulos W.B."/>
            <person name="Clum A."/>
            <person name="Lindquist E."/>
            <person name="Daum C."/>
            <person name="Ramamoorthy G.K."/>
            <person name="Gryganskyi A."/>
            <person name="Culley D."/>
            <person name="Magnuson J.K."/>
            <person name="James T.Y."/>
            <person name="O'Malley M.A."/>
            <person name="Stajich J.E."/>
            <person name="Spatafora J.W."/>
            <person name="Visel A."/>
            <person name="Grigoriev I.V."/>
        </authorList>
    </citation>
    <scope>NUCLEOTIDE SEQUENCE [LARGE SCALE GENOMIC DNA]</scope>
    <source>
        <strain evidence="3">finn</strain>
    </source>
</reference>
<accession>A0A1Y1V2F5</accession>
<name>A0A1Y1V2F5_9FUNG</name>
<feature type="signal peptide" evidence="1">
    <location>
        <begin position="1"/>
        <end position="24"/>
    </location>
</feature>
<dbReference type="PANTHER" id="PTHR13593">
    <property type="match status" value="1"/>
</dbReference>
<dbReference type="OrthoDB" id="7984201at2759"/>
<evidence type="ECO:0000256" key="1">
    <source>
        <dbReference type="SAM" id="SignalP"/>
    </source>
</evidence>
<dbReference type="AlphaFoldDB" id="A0A1Y1V2F5"/>
<keyword evidence="3" id="KW-1185">Reference proteome</keyword>
<keyword evidence="1" id="KW-0732">Signal</keyword>
<dbReference type="PROSITE" id="PS50007">
    <property type="entry name" value="PIPLC_X_DOMAIN"/>
    <property type="match status" value="1"/>
</dbReference>
<protein>
    <submittedName>
        <fullName evidence="2">PLC-like phosphodiesterase</fullName>
    </submittedName>
</protein>
<comment type="caution">
    <text evidence="2">The sequence shown here is derived from an EMBL/GenBank/DDBJ whole genome shotgun (WGS) entry which is preliminary data.</text>
</comment>
<dbReference type="GO" id="GO:0006629">
    <property type="term" value="P:lipid metabolic process"/>
    <property type="evidence" value="ECO:0007669"/>
    <property type="project" value="InterPro"/>
</dbReference>
<proteinExistence type="predicted"/>
<dbReference type="SUPFAM" id="SSF51695">
    <property type="entry name" value="PLC-like phosphodiesterases"/>
    <property type="match status" value="1"/>
</dbReference>
<sequence>MLSSLKNILYYTLYLELFILLTKAQKYCNGYESYCYKNYDELTYATTHNSFAVGKSYSANQELGISQQLYDGIRGLMLDVFYHDDGSVHLCHNSCTEPYLDAGRAVDILYEITEFIQQNPNEVITIFFENFNGNIPASTINELFTNSGLINYVFTPYYIGDWPTLGEMVDNHQNVVVFSDKLTDPAYPWYLSLSQYVSYNNYVSLSQEYWNCDVFGGSGSLFLLYHMKHVQILNSSGYLPDTTVIDQTNSFDSINEHIVNCQNKINFISVDYYNHGDIIEYVTRLNGETYTSVKKPIPTANANGSQLLKINSIVGIVITLLISYILL</sequence>
<dbReference type="PANTHER" id="PTHR13593:SF140">
    <property type="entry name" value="PLC-LIKE PHOSPHODIESTERASE"/>
    <property type="match status" value="1"/>
</dbReference>
<dbReference type="Pfam" id="PF26146">
    <property type="entry name" value="PI-PLC_X"/>
    <property type="match status" value="1"/>
</dbReference>
<dbReference type="GO" id="GO:0008081">
    <property type="term" value="F:phosphoric diester hydrolase activity"/>
    <property type="evidence" value="ECO:0007669"/>
    <property type="project" value="InterPro"/>
</dbReference>
<evidence type="ECO:0000313" key="3">
    <source>
        <dbReference type="Proteomes" id="UP000193719"/>
    </source>
</evidence>
<feature type="chain" id="PRO_5012078763" evidence="1">
    <location>
        <begin position="25"/>
        <end position="327"/>
    </location>
</feature>
<dbReference type="Proteomes" id="UP000193719">
    <property type="component" value="Unassembled WGS sequence"/>
</dbReference>
<dbReference type="InterPro" id="IPR051057">
    <property type="entry name" value="PI-PLC_domain"/>
</dbReference>
<dbReference type="Gene3D" id="3.20.20.190">
    <property type="entry name" value="Phosphatidylinositol (PI) phosphodiesterase"/>
    <property type="match status" value="1"/>
</dbReference>